<evidence type="ECO:0000256" key="1">
    <source>
        <dbReference type="ARBA" id="ARBA00022729"/>
    </source>
</evidence>
<evidence type="ECO:0000256" key="3">
    <source>
        <dbReference type="ARBA" id="ARBA00022837"/>
    </source>
</evidence>
<keyword evidence="4" id="KW-0813">Transport</keyword>
<dbReference type="Gene3D" id="2.60.40.2030">
    <property type="match status" value="1"/>
</dbReference>
<dbReference type="InterPro" id="IPR018247">
    <property type="entry name" value="EF_Hand_1_Ca_BS"/>
</dbReference>
<dbReference type="Gene3D" id="2.60.40.10">
    <property type="entry name" value="Immunoglobulins"/>
    <property type="match status" value="1"/>
</dbReference>
<evidence type="ECO:0000259" key="6">
    <source>
        <dbReference type="Pfam" id="PF19190"/>
    </source>
</evidence>
<dbReference type="GO" id="GO:0030001">
    <property type="term" value="P:metal ion transport"/>
    <property type="evidence" value="ECO:0007669"/>
    <property type="project" value="TreeGrafter"/>
</dbReference>
<dbReference type="Proteomes" id="UP000189670">
    <property type="component" value="Unassembled WGS sequence"/>
</dbReference>
<gene>
    <name evidence="7" type="ORF">OMM_05160</name>
</gene>
<dbReference type="PANTHER" id="PTHR11878">
    <property type="entry name" value="SODIUM/CALCIUM EXCHANGER"/>
    <property type="match status" value="1"/>
</dbReference>
<dbReference type="AlphaFoldDB" id="A0A1V1NXS6"/>
<organism evidence="7 8">
    <name type="scientific">Candidatus Magnetoglobus multicellularis str. Araruama</name>
    <dbReference type="NCBI Taxonomy" id="890399"/>
    <lineage>
        <taxon>Bacteria</taxon>
        <taxon>Pseudomonadati</taxon>
        <taxon>Thermodesulfobacteriota</taxon>
        <taxon>Desulfobacteria</taxon>
        <taxon>Desulfobacterales</taxon>
        <taxon>Desulfobacteraceae</taxon>
        <taxon>Candidatus Magnetoglobus</taxon>
    </lineage>
</organism>
<dbReference type="Pfam" id="PF19190">
    <property type="entry name" value="BACON_2"/>
    <property type="match status" value="1"/>
</dbReference>
<sequence length="713" mass="80048">MGLYSFKIITDNAMKVLDIPINIVGESISFDYSLFYPTNTVFYNSETRLIHFQWAVETDLTDFVSYELYIRKSSDDAFEKIADTEKKQIQYTVNTTQTTQLEWKIIAIYQQKAFESTVQQIQLSELISPALSELKQIDANTLHPAIVINFEPIGKDVEYLILKKTIHGIYEDLVTISSHSYTDIAVTYDETYEYMVLSKHDSLLSKPLSSKKILVTPKEIQTITFENVNYAFLETTEITLNYYPDTDDCFENYDIQFGIQQSDMKPYTITQQRTLTISNLNYQTTYCVNIFPLDHNNERTTNHPQSLIFTTPPEPVPLPEINFSSISQVVNEHCEMITLTANLSSQADHSITLWYSIDGTASLTDHDLMADQMIFHKGETHKTITFNIIDDSLVESDETILIKMNQIERANPGEITTHTVIIKNNDTQASLLVTPFFQDIPATDGFISFNILNTGSLDLNWHVSSHSSWINIENSSSGVNQGIVLVQHEFNPGQERLGYITISQSDAPDISQTVSITQAANTAPYISNLFNITTYENMPAQLILSISDIETPTENLLLQATTSNPELVPDISISGKGNNRSLSIAPSLNQSGVAEITMTVSDGYMESFSHFSVTWIDNRNPTADIIYSITETTTQQVIATLIPDEAIIVINNNGLTSKTFTQNGDFTFHFIDKAGNSGNVTASVDWIVMAGDVNGDDKINIKDVILMLMRLGE</sequence>
<evidence type="ECO:0000259" key="5">
    <source>
        <dbReference type="Pfam" id="PF03160"/>
    </source>
</evidence>
<keyword evidence="3" id="KW-0106">Calcium</keyword>
<accession>A0A1V1NXS6</accession>
<keyword evidence="2" id="KW-0677">Repeat</keyword>
<evidence type="ECO:0000256" key="2">
    <source>
        <dbReference type="ARBA" id="ARBA00022737"/>
    </source>
</evidence>
<dbReference type="PROSITE" id="PS00018">
    <property type="entry name" value="EF_HAND_1"/>
    <property type="match status" value="1"/>
</dbReference>
<keyword evidence="1" id="KW-0732">Signal</keyword>
<dbReference type="InterPro" id="IPR024361">
    <property type="entry name" value="BACON"/>
</dbReference>
<evidence type="ECO:0008006" key="9">
    <source>
        <dbReference type="Google" id="ProtNLM"/>
    </source>
</evidence>
<protein>
    <recommendedName>
        <fullName evidence="9">Fibronectin type-III domain-containing protein</fullName>
    </recommendedName>
</protein>
<feature type="domain" description="Calx-beta" evidence="5">
    <location>
        <begin position="321"/>
        <end position="411"/>
    </location>
</feature>
<feature type="domain" description="BACON" evidence="6">
    <location>
        <begin position="437"/>
        <end position="520"/>
    </location>
</feature>
<evidence type="ECO:0000313" key="7">
    <source>
        <dbReference type="EMBL" id="ETR67387.1"/>
    </source>
</evidence>
<dbReference type="InterPro" id="IPR051171">
    <property type="entry name" value="CaCA"/>
</dbReference>
<reference evidence="8" key="1">
    <citation type="submission" date="2012-11" db="EMBL/GenBank/DDBJ databases">
        <authorList>
            <person name="Lucero-Rivera Y.E."/>
            <person name="Tovar-Ramirez D."/>
        </authorList>
    </citation>
    <scope>NUCLEOTIDE SEQUENCE [LARGE SCALE GENOMIC DNA]</scope>
    <source>
        <strain evidence="8">Araruama</strain>
    </source>
</reference>
<dbReference type="Pfam" id="PF03160">
    <property type="entry name" value="Calx-beta"/>
    <property type="match status" value="1"/>
</dbReference>
<proteinExistence type="predicted"/>
<dbReference type="PANTHER" id="PTHR11878:SF65">
    <property type="entry name" value="NA_CA-EXCHANGE PROTEIN, ISOFORM G"/>
    <property type="match status" value="1"/>
</dbReference>
<dbReference type="GO" id="GO:0016020">
    <property type="term" value="C:membrane"/>
    <property type="evidence" value="ECO:0007669"/>
    <property type="project" value="InterPro"/>
</dbReference>
<dbReference type="SUPFAM" id="SSF141072">
    <property type="entry name" value="CalX-like"/>
    <property type="match status" value="1"/>
</dbReference>
<dbReference type="EMBL" id="ATBP01001405">
    <property type="protein sequence ID" value="ETR67387.1"/>
    <property type="molecule type" value="Genomic_DNA"/>
</dbReference>
<keyword evidence="4" id="KW-0406">Ion transport</keyword>
<dbReference type="GO" id="GO:0007154">
    <property type="term" value="P:cell communication"/>
    <property type="evidence" value="ECO:0007669"/>
    <property type="project" value="InterPro"/>
</dbReference>
<dbReference type="InterPro" id="IPR038081">
    <property type="entry name" value="CalX-like_sf"/>
</dbReference>
<evidence type="ECO:0000313" key="8">
    <source>
        <dbReference type="Proteomes" id="UP000189670"/>
    </source>
</evidence>
<name>A0A1V1NXS6_9BACT</name>
<evidence type="ECO:0000256" key="4">
    <source>
        <dbReference type="ARBA" id="ARBA00023065"/>
    </source>
</evidence>
<dbReference type="InterPro" id="IPR003644">
    <property type="entry name" value="Calx_beta"/>
</dbReference>
<dbReference type="InterPro" id="IPR013783">
    <property type="entry name" value="Ig-like_fold"/>
</dbReference>
<comment type="caution">
    <text evidence="7">The sequence shown here is derived from an EMBL/GenBank/DDBJ whole genome shotgun (WGS) entry which is preliminary data.</text>
</comment>